<dbReference type="RefSeq" id="WP_252445802.1">
    <property type="nucleotide sequence ID" value="NZ_JAGSOV010000082.1"/>
</dbReference>
<dbReference type="InterPro" id="IPR050564">
    <property type="entry name" value="F420-G6PD/mer"/>
</dbReference>
<dbReference type="EC" id="1.-.-.-" evidence="3"/>
<dbReference type="Gene3D" id="3.20.20.30">
    <property type="entry name" value="Luciferase-like domain"/>
    <property type="match status" value="1"/>
</dbReference>
<feature type="domain" description="Luciferase-like" evidence="2">
    <location>
        <begin position="8"/>
        <end position="289"/>
    </location>
</feature>
<dbReference type="InterPro" id="IPR011251">
    <property type="entry name" value="Luciferase-like_dom"/>
</dbReference>
<organism evidence="3 4">
    <name type="scientific">Pseudonocardia humida</name>
    <dbReference type="NCBI Taxonomy" id="2800819"/>
    <lineage>
        <taxon>Bacteria</taxon>
        <taxon>Bacillati</taxon>
        <taxon>Actinomycetota</taxon>
        <taxon>Actinomycetes</taxon>
        <taxon>Pseudonocardiales</taxon>
        <taxon>Pseudonocardiaceae</taxon>
        <taxon>Pseudonocardia</taxon>
    </lineage>
</organism>
<dbReference type="Proteomes" id="UP001165283">
    <property type="component" value="Unassembled WGS sequence"/>
</dbReference>
<dbReference type="InterPro" id="IPR019945">
    <property type="entry name" value="F420_G6P_DH-rel"/>
</dbReference>
<keyword evidence="1 3" id="KW-0560">Oxidoreductase</keyword>
<dbReference type="SUPFAM" id="SSF51679">
    <property type="entry name" value="Bacterial luciferase-like"/>
    <property type="match status" value="1"/>
</dbReference>
<evidence type="ECO:0000259" key="2">
    <source>
        <dbReference type="Pfam" id="PF00296"/>
    </source>
</evidence>
<name>A0ABT1ABN6_9PSEU</name>
<evidence type="ECO:0000256" key="1">
    <source>
        <dbReference type="ARBA" id="ARBA00023002"/>
    </source>
</evidence>
<protein>
    <submittedName>
        <fullName evidence="3">TIGR03557 family F420-dependent LLM class oxidoreductase</fullName>
        <ecNumber evidence="3">1.-.-.-</ecNumber>
    </submittedName>
</protein>
<gene>
    <name evidence="3" type="ORF">KDL28_35340</name>
</gene>
<dbReference type="NCBIfam" id="TIGR03557">
    <property type="entry name" value="F420_G6P_family"/>
    <property type="match status" value="1"/>
</dbReference>
<dbReference type="Pfam" id="PF00296">
    <property type="entry name" value="Bac_luciferase"/>
    <property type="match status" value="1"/>
</dbReference>
<proteinExistence type="predicted"/>
<keyword evidence="4" id="KW-1185">Reference proteome</keyword>
<dbReference type="PANTHER" id="PTHR43244">
    <property type="match status" value="1"/>
</dbReference>
<dbReference type="GO" id="GO:0016491">
    <property type="term" value="F:oxidoreductase activity"/>
    <property type="evidence" value="ECO:0007669"/>
    <property type="project" value="UniProtKB-KW"/>
</dbReference>
<accession>A0ABT1ABN6</accession>
<dbReference type="InterPro" id="IPR036661">
    <property type="entry name" value="Luciferase-like_sf"/>
</dbReference>
<sequence length="320" mass="34679">MQIGYKLAAEAFGPQELIRQAVLAERAGFDFVEISDHYHPWLDVQGHSPFAWTVLGAIAAKTERIELATGVTCPTVRYHPAIIAQAAATLALVSDGRFTLGIGSGERLNEHVVGKGFPGVHERQAMLREALEIITLLWRGGYQNYDGRYLRLEDARVFDLPERLPLIAVAAGGPEAARMAAELGDAIFATEPRADLVEAYRGAGGSGPRYAEAPLAWAPEEKTAAQAVLETTRWALTGWKVMSELPNPVNFEAATTTVGLDDVLGQFACGPDPERHLEVAGQFVDAGFDRIALLNAGPDPDGFIEFFRTELGDRLRSRAG</sequence>
<evidence type="ECO:0000313" key="3">
    <source>
        <dbReference type="EMBL" id="MCO1660348.1"/>
    </source>
</evidence>
<dbReference type="PANTHER" id="PTHR43244:SF1">
    <property type="entry name" value="5,10-METHYLENETETRAHYDROMETHANOPTERIN REDUCTASE"/>
    <property type="match status" value="1"/>
</dbReference>
<dbReference type="EMBL" id="JAGSOV010000082">
    <property type="protein sequence ID" value="MCO1660348.1"/>
    <property type="molecule type" value="Genomic_DNA"/>
</dbReference>
<reference evidence="3" key="1">
    <citation type="submission" date="2021-04" db="EMBL/GenBank/DDBJ databases">
        <title>Pseudonocardia sp. nov., isolated from sandy soil of mangrove forest.</title>
        <authorList>
            <person name="Zan Z."/>
            <person name="Huang R."/>
            <person name="Liu W."/>
        </authorList>
    </citation>
    <scope>NUCLEOTIDE SEQUENCE</scope>
    <source>
        <strain evidence="3">S2-4</strain>
    </source>
</reference>
<comment type="caution">
    <text evidence="3">The sequence shown here is derived from an EMBL/GenBank/DDBJ whole genome shotgun (WGS) entry which is preliminary data.</text>
</comment>
<evidence type="ECO:0000313" key="4">
    <source>
        <dbReference type="Proteomes" id="UP001165283"/>
    </source>
</evidence>